<evidence type="ECO:0000259" key="9">
    <source>
        <dbReference type="PROSITE" id="PS50850"/>
    </source>
</evidence>
<dbReference type="PROSITE" id="PS50850">
    <property type="entry name" value="MFS"/>
    <property type="match status" value="1"/>
</dbReference>
<evidence type="ECO:0000256" key="6">
    <source>
        <dbReference type="ARBA" id="ARBA00022989"/>
    </source>
</evidence>
<keyword evidence="5 8" id="KW-0812">Transmembrane</keyword>
<dbReference type="Gene3D" id="1.20.1720.10">
    <property type="entry name" value="Multidrug resistance protein D"/>
    <property type="match status" value="1"/>
</dbReference>
<feature type="transmembrane region" description="Helical" evidence="8">
    <location>
        <begin position="171"/>
        <end position="195"/>
    </location>
</feature>
<comment type="caution">
    <text evidence="10">The sequence shown here is derived from an EMBL/GenBank/DDBJ whole genome shotgun (WGS) entry which is preliminary data.</text>
</comment>
<dbReference type="InterPro" id="IPR011701">
    <property type="entry name" value="MFS"/>
</dbReference>
<organism evidence="10 11">
    <name type="scientific">Martelella alba</name>
    <dbReference type="NCBI Taxonomy" id="2590451"/>
    <lineage>
        <taxon>Bacteria</taxon>
        <taxon>Pseudomonadati</taxon>
        <taxon>Pseudomonadota</taxon>
        <taxon>Alphaproteobacteria</taxon>
        <taxon>Hyphomicrobiales</taxon>
        <taxon>Aurantimonadaceae</taxon>
        <taxon>Martelella</taxon>
    </lineage>
</organism>
<proteinExistence type="inferred from homology"/>
<keyword evidence="3" id="KW-0813">Transport</keyword>
<feature type="transmembrane region" description="Helical" evidence="8">
    <location>
        <begin position="312"/>
        <end position="330"/>
    </location>
</feature>
<feature type="transmembrane region" description="Helical" evidence="8">
    <location>
        <begin position="407"/>
        <end position="425"/>
    </location>
</feature>
<comment type="subcellular location">
    <subcellularLocation>
        <location evidence="1">Cell membrane</location>
        <topology evidence="1">Multi-pass membrane protein</topology>
    </subcellularLocation>
</comment>
<dbReference type="Gene3D" id="1.20.1250.20">
    <property type="entry name" value="MFS general substrate transporter like domains"/>
    <property type="match status" value="1"/>
</dbReference>
<feature type="transmembrane region" description="Helical" evidence="8">
    <location>
        <begin position="342"/>
        <end position="359"/>
    </location>
</feature>
<dbReference type="EMBL" id="SZPQ01000011">
    <property type="protein sequence ID" value="TKI06527.1"/>
    <property type="molecule type" value="Genomic_DNA"/>
</dbReference>
<dbReference type="InterPro" id="IPR020846">
    <property type="entry name" value="MFS_dom"/>
</dbReference>
<evidence type="ECO:0000256" key="5">
    <source>
        <dbReference type="ARBA" id="ARBA00022692"/>
    </source>
</evidence>
<keyword evidence="4" id="KW-1003">Cell membrane</keyword>
<feature type="transmembrane region" description="Helical" evidence="8">
    <location>
        <begin position="277"/>
        <end position="300"/>
    </location>
</feature>
<accession>A0ABY2SLC5</accession>
<dbReference type="CDD" id="cd17503">
    <property type="entry name" value="MFS_LmrB_MDR_like"/>
    <property type="match status" value="1"/>
</dbReference>
<evidence type="ECO:0000313" key="10">
    <source>
        <dbReference type="EMBL" id="TKI06527.1"/>
    </source>
</evidence>
<dbReference type="RefSeq" id="WP_136989966.1">
    <property type="nucleotide sequence ID" value="NZ_SZPQ01000011.1"/>
</dbReference>
<comment type="similarity">
    <text evidence="2">Belongs to the major facilitator superfamily. EmrB family.</text>
</comment>
<name>A0ABY2SLC5_9HYPH</name>
<dbReference type="PRINTS" id="PR01036">
    <property type="entry name" value="TCRTETB"/>
</dbReference>
<dbReference type="NCBIfam" id="TIGR00711">
    <property type="entry name" value="efflux_EmrB"/>
    <property type="match status" value="1"/>
</dbReference>
<feature type="transmembrane region" description="Helical" evidence="8">
    <location>
        <begin position="207"/>
        <end position="227"/>
    </location>
</feature>
<dbReference type="SUPFAM" id="SSF103473">
    <property type="entry name" value="MFS general substrate transporter"/>
    <property type="match status" value="1"/>
</dbReference>
<keyword evidence="7 8" id="KW-0472">Membrane</keyword>
<dbReference type="Pfam" id="PF07690">
    <property type="entry name" value="MFS_1"/>
    <property type="match status" value="1"/>
</dbReference>
<protein>
    <submittedName>
        <fullName evidence="10">DHA2 family efflux MFS transporter permease subunit</fullName>
    </submittedName>
</protein>
<evidence type="ECO:0000256" key="2">
    <source>
        <dbReference type="ARBA" id="ARBA00008537"/>
    </source>
</evidence>
<feature type="transmembrane region" description="Helical" evidence="8">
    <location>
        <begin position="497"/>
        <end position="515"/>
    </location>
</feature>
<dbReference type="InterPro" id="IPR036259">
    <property type="entry name" value="MFS_trans_sf"/>
</dbReference>
<evidence type="ECO:0000256" key="8">
    <source>
        <dbReference type="SAM" id="Phobius"/>
    </source>
</evidence>
<dbReference type="PANTHER" id="PTHR42718:SF9">
    <property type="entry name" value="MAJOR FACILITATOR SUPERFAMILY MULTIDRUG TRANSPORTER MFSC"/>
    <property type="match status" value="1"/>
</dbReference>
<evidence type="ECO:0000313" key="11">
    <source>
        <dbReference type="Proteomes" id="UP000305202"/>
    </source>
</evidence>
<sequence>MSPIEAQIARFGPSYRWLATGTVMLGTIATTATATIVNIAMRDIAGAFGLGNDQVQWLSTAFLASMTATMLIIAWTLERFGYRRTLVGALAVFILGSLLGFASDSGTEVILARILQGSASGIIQPMAMVVLSQVFPPSQRGKAMGIYGVGVVLAPALGPTVGGLLVDQYDWRFVFLVVVPFCVAGMAASFFIMPGQEKGAPAPRRRFDGLGFALLVAALTTLLTALSNGQRQGWNSFFIIGMFAAAFISTAGFILWELFAPQPLLSLRVFNNLRFSAACVVAFALGAGIYGSTYIVPLFVQTVQGFTPTRSGLLLMPSGLVLGLIFPIAGQLSDRMPPHLPVMAGLAIFALSSLLSGGVDVNTPFWTLAGWVVLGRIGLGVMLPALNAGGLRALPPDKLAQGSGSLNFIRQLGGAFGVNVLSVVIDRRTTFHGDALAQALTADNAAAAEAINRLSILFSHWGNPFGTRLPEGVPPGAMSYLESMLVPKAQMFAYQDGFYVVAIFFFLAIIPAWFMRGKARSGINAEPARVPSGRA</sequence>
<dbReference type="InterPro" id="IPR004638">
    <property type="entry name" value="EmrB-like"/>
</dbReference>
<feature type="transmembrane region" description="Helical" evidence="8">
    <location>
        <begin position="144"/>
        <end position="165"/>
    </location>
</feature>
<feature type="transmembrane region" description="Helical" evidence="8">
    <location>
        <begin position="114"/>
        <end position="132"/>
    </location>
</feature>
<reference evidence="10 11" key="1">
    <citation type="submission" date="2019-04" db="EMBL/GenBank/DDBJ databases">
        <authorList>
            <person name="Li M."/>
            <person name="Gao C."/>
        </authorList>
    </citation>
    <scope>NUCLEOTIDE SEQUENCE [LARGE SCALE GENOMIC DNA]</scope>
    <source>
        <strain evidence="10 11">BGMRC 2031</strain>
    </source>
</reference>
<keyword evidence="6 8" id="KW-1133">Transmembrane helix</keyword>
<gene>
    <name evidence="10" type="ORF">FCN80_09750</name>
</gene>
<evidence type="ECO:0000256" key="1">
    <source>
        <dbReference type="ARBA" id="ARBA00004651"/>
    </source>
</evidence>
<dbReference type="Proteomes" id="UP000305202">
    <property type="component" value="Unassembled WGS sequence"/>
</dbReference>
<feature type="transmembrane region" description="Helical" evidence="8">
    <location>
        <begin position="233"/>
        <end position="256"/>
    </location>
</feature>
<feature type="domain" description="Major facilitator superfamily (MFS) profile" evidence="9">
    <location>
        <begin position="19"/>
        <end position="520"/>
    </location>
</feature>
<feature type="transmembrane region" description="Helical" evidence="8">
    <location>
        <begin position="84"/>
        <end position="102"/>
    </location>
</feature>
<feature type="transmembrane region" description="Helical" evidence="8">
    <location>
        <begin position="57"/>
        <end position="77"/>
    </location>
</feature>
<keyword evidence="11" id="KW-1185">Reference proteome</keyword>
<dbReference type="PANTHER" id="PTHR42718">
    <property type="entry name" value="MAJOR FACILITATOR SUPERFAMILY MULTIDRUG TRANSPORTER MFSC"/>
    <property type="match status" value="1"/>
</dbReference>
<evidence type="ECO:0000256" key="4">
    <source>
        <dbReference type="ARBA" id="ARBA00022475"/>
    </source>
</evidence>
<feature type="transmembrane region" description="Helical" evidence="8">
    <location>
        <begin position="365"/>
        <end position="386"/>
    </location>
</feature>
<feature type="transmembrane region" description="Helical" evidence="8">
    <location>
        <begin position="17"/>
        <end position="37"/>
    </location>
</feature>
<evidence type="ECO:0000256" key="3">
    <source>
        <dbReference type="ARBA" id="ARBA00022448"/>
    </source>
</evidence>
<evidence type="ECO:0000256" key="7">
    <source>
        <dbReference type="ARBA" id="ARBA00023136"/>
    </source>
</evidence>